<feature type="domain" description="TIL" evidence="4">
    <location>
        <begin position="879"/>
        <end position="918"/>
    </location>
</feature>
<evidence type="ECO:0000313" key="5">
    <source>
        <dbReference type="EMBL" id="KAF7489615.1"/>
    </source>
</evidence>
<dbReference type="PANTHER" id="PTHR23259">
    <property type="entry name" value="RIDDLE"/>
    <property type="match status" value="1"/>
</dbReference>
<dbReference type="PANTHER" id="PTHR23259:SF70">
    <property type="entry name" value="ACCESSORY GLAND PROTEIN ACP62F-RELATED"/>
    <property type="match status" value="1"/>
</dbReference>
<keyword evidence="2" id="KW-1015">Disulfide bond</keyword>
<dbReference type="GO" id="GO:0030414">
    <property type="term" value="F:peptidase inhibitor activity"/>
    <property type="evidence" value="ECO:0007669"/>
    <property type="project" value="UniProtKB-KW"/>
</dbReference>
<name>A0A834VBL7_SARSC</name>
<keyword evidence="3" id="KW-0732">Signal</keyword>
<dbReference type="InterPro" id="IPR036084">
    <property type="entry name" value="Ser_inhib-like_sf"/>
</dbReference>
<feature type="domain" description="TIL" evidence="4">
    <location>
        <begin position="140"/>
        <end position="197"/>
    </location>
</feature>
<feature type="domain" description="TIL" evidence="4">
    <location>
        <begin position="519"/>
        <end position="576"/>
    </location>
</feature>
<sequence length="1044" mass="119305">MLRQLLLLCLVAIVIDQALIVSAKSKNLKHPHHPHCPPHSHWDPCSPGCEHSCATLDKDLVCTKECGPGCACDDGYVRRNSDGTGPCVRRRHCKRPHHRKCPKHSHWAPCGLSCPKTCAHPYGPFRCPLKTLQRPHHRKCPKHSHWAPCGLSCPKTCAHPHGPLRCPLVCKPGCKCDKDYVRRNSDGTGPCVRRRHCKRPHHRKCPKHSHWAPCGLSCPKTCAHPHGPLKCPLSCRPGCKCDKDYVRRNSDGTGPCVRRRHCKRPHHRKCPKHSHWAPCGRSCPKTCARPHGYVRRNSNGGGPCVRRRHCKNHHKKGPKKGPKKHHKKGYYGIIYDQMFASSNIDSSIFVLFVLGINHVHSETDLTPFLLGGAPMDPSNHQPTDHWNHICQGEHETWSKCNGHCQKTCYETDQLRCPKICASGCICEVGYVRQNTDGTGKCVRKEECSKIRHKCGHHQHWDGCDAVSDCQATCQFPNGRLPCPYLCLAGCVCDEGYVREFKNGTGECISLKHCEERPRCLEHQYWSKRRKNCERTCYDLDGASNRYRHCRSGCVCKRGFVRQNQDQSGPCIRPSQCFRHPRHVCPPHQYYTACDAGCDPTCRDPYGERPCTYDCRPGCTCYYGYYRLFSDGSGPCVRWNKCKQECKRPHEKFSKCKAVCQPTCQRKHFRCRLCRSGCVCRAGFVRKFHKGPCILEKNLMERHCFRLIILNLFVITILGDYVPILYRGAPWSPEENSRPSERSTHHINRNNHYPTCKGEHEKWPACSECQKTCRQQNLVFCKGKCTPGCVCLDGFVRENLDGSGYCIRVQECQRKRHKCGRHQHWTLCNASPQCEATCKFPNGDRPCPYICKEGCTCDQGYVRAKNDGTGECIRRRLLSSCHNLRRRPYCYYPCRSGCVCKRGFVRRNSDYTGPCIQPKNVLDDIDSRAGCDPTCRDPYAERDCPEGYRAGCTCNKGYYRRNTDGTGPCVRWKQCRKKCKRNEKFSKCDAACQPTCRRRHPRCHRCKSGCVCRKGFIRKHLNGPCIRIKIVRKNLPSTFGVVVYE</sequence>
<feature type="domain" description="TIL" evidence="4">
    <location>
        <begin position="818"/>
        <end position="874"/>
    </location>
</feature>
<evidence type="ECO:0000256" key="1">
    <source>
        <dbReference type="ARBA" id="ARBA00022690"/>
    </source>
</evidence>
<dbReference type="CDD" id="cd19941">
    <property type="entry name" value="TIL"/>
    <property type="match status" value="10"/>
</dbReference>
<feature type="domain" description="TIL" evidence="4">
    <location>
        <begin position="454"/>
        <end position="513"/>
    </location>
</feature>
<reference evidence="5" key="2">
    <citation type="submission" date="2020-01" db="EMBL/GenBank/DDBJ databases">
        <authorList>
            <person name="Korhonen P.K.K."/>
            <person name="Guangxu M.G."/>
            <person name="Wang T.W."/>
            <person name="Stroehlein A.J.S."/>
            <person name="Young N.D."/>
            <person name="Ang C.-S.A."/>
            <person name="Fernando D.W.F."/>
            <person name="Lu H.L."/>
            <person name="Taylor S.T."/>
            <person name="Ehtesham M.E.M."/>
            <person name="Najaraj S.H.N."/>
            <person name="Harsha G.H.G."/>
            <person name="Madugundu A.M."/>
            <person name="Renuse S.R."/>
            <person name="Holt D.H."/>
            <person name="Pandey A.P."/>
            <person name="Papenfuss A.P."/>
            <person name="Gasser R.B.G."/>
            <person name="Fischer K.F."/>
        </authorList>
    </citation>
    <scope>NUCLEOTIDE SEQUENCE</scope>
    <source>
        <strain evidence="5">SSS_KF_BRIS2020</strain>
    </source>
</reference>
<feature type="domain" description="TIL" evidence="4">
    <location>
        <begin position="205"/>
        <end position="262"/>
    </location>
</feature>
<dbReference type="EMBL" id="WVUK01000064">
    <property type="protein sequence ID" value="KAF7489615.1"/>
    <property type="molecule type" value="Genomic_DNA"/>
</dbReference>
<evidence type="ECO:0000313" key="7">
    <source>
        <dbReference type="Proteomes" id="UP000070412"/>
    </source>
</evidence>
<dbReference type="InterPro" id="IPR051368">
    <property type="entry name" value="SerProtInhib-TIL_Domain"/>
</dbReference>
<gene>
    <name evidence="5" type="ORF">SSS_7091</name>
</gene>
<evidence type="ECO:0000259" key="4">
    <source>
        <dbReference type="Pfam" id="PF01826"/>
    </source>
</evidence>
<keyword evidence="1" id="KW-0646">Protease inhibitor</keyword>
<evidence type="ECO:0000256" key="3">
    <source>
        <dbReference type="SAM" id="SignalP"/>
    </source>
</evidence>
<dbReference type="AlphaFoldDB" id="A0A834VBL7"/>
<reference evidence="6" key="3">
    <citation type="submission" date="2022-06" db="UniProtKB">
        <authorList>
            <consortium name="EnsemblMetazoa"/>
        </authorList>
    </citation>
    <scope>IDENTIFICATION</scope>
</reference>
<feature type="domain" description="TIL" evidence="4">
    <location>
        <begin position="929"/>
        <end position="974"/>
    </location>
</feature>
<feature type="domain" description="TIL" evidence="4">
    <location>
        <begin position="757"/>
        <end position="811"/>
    </location>
</feature>
<feature type="domain" description="TIL" evidence="4">
    <location>
        <begin position="36"/>
        <end position="93"/>
    </location>
</feature>
<feature type="domain" description="TIL" evidence="4">
    <location>
        <begin position="392"/>
        <end position="447"/>
    </location>
</feature>
<proteinExistence type="predicted"/>
<dbReference type="SUPFAM" id="SSF57567">
    <property type="entry name" value="Serine protease inhibitors"/>
    <property type="match status" value="11"/>
</dbReference>
<feature type="chain" id="PRO_5038316188" evidence="3">
    <location>
        <begin position="24"/>
        <end position="1044"/>
    </location>
</feature>
<evidence type="ECO:0000256" key="2">
    <source>
        <dbReference type="ARBA" id="ARBA00023157"/>
    </source>
</evidence>
<dbReference type="Gene3D" id="2.10.25.10">
    <property type="entry name" value="Laminin"/>
    <property type="match status" value="13"/>
</dbReference>
<organism evidence="5">
    <name type="scientific">Sarcoptes scabiei</name>
    <name type="common">Itch mite</name>
    <name type="synonym">Acarus scabiei</name>
    <dbReference type="NCBI Taxonomy" id="52283"/>
    <lineage>
        <taxon>Eukaryota</taxon>
        <taxon>Metazoa</taxon>
        <taxon>Ecdysozoa</taxon>
        <taxon>Arthropoda</taxon>
        <taxon>Chelicerata</taxon>
        <taxon>Arachnida</taxon>
        <taxon>Acari</taxon>
        <taxon>Acariformes</taxon>
        <taxon>Sarcoptiformes</taxon>
        <taxon>Astigmata</taxon>
        <taxon>Psoroptidia</taxon>
        <taxon>Sarcoptoidea</taxon>
        <taxon>Sarcoptidae</taxon>
        <taxon>Sarcoptinae</taxon>
        <taxon>Sarcoptes</taxon>
    </lineage>
</organism>
<dbReference type="Pfam" id="PF01826">
    <property type="entry name" value="TIL"/>
    <property type="match status" value="13"/>
</dbReference>
<reference evidence="7" key="1">
    <citation type="journal article" date="2020" name="PLoS Negl. Trop. Dis.">
        <title>High-quality nuclear genome for Sarcoptes scabiei-A critical resource for a neglected parasite.</title>
        <authorList>
            <person name="Korhonen P.K."/>
            <person name="Gasser R.B."/>
            <person name="Ma G."/>
            <person name="Wang T."/>
            <person name="Stroehlein A.J."/>
            <person name="Young N.D."/>
            <person name="Ang C.S."/>
            <person name="Fernando D.D."/>
            <person name="Lu H.C."/>
            <person name="Taylor S."/>
            <person name="Reynolds S.L."/>
            <person name="Mofiz E."/>
            <person name="Najaraj S.H."/>
            <person name="Gowda H."/>
            <person name="Madugundu A."/>
            <person name="Renuse S."/>
            <person name="Holt D."/>
            <person name="Pandey A."/>
            <person name="Papenfuss A.T."/>
            <person name="Fischer K."/>
        </authorList>
    </citation>
    <scope>NUCLEOTIDE SEQUENCE [LARGE SCALE GENOMIC DNA]</scope>
</reference>
<feature type="domain" description="TIL" evidence="4">
    <location>
        <begin position="584"/>
        <end position="641"/>
    </location>
</feature>
<feature type="domain" description="TIL" evidence="4">
    <location>
        <begin position="978"/>
        <end position="1026"/>
    </location>
</feature>
<dbReference type="Proteomes" id="UP000070412">
    <property type="component" value="Unassembled WGS sequence"/>
</dbReference>
<dbReference type="EnsemblMetazoa" id="SSS_7091s_mrna">
    <property type="protein sequence ID" value="KAF7489615.1"/>
    <property type="gene ID" value="SSS_7091"/>
</dbReference>
<dbReference type="OrthoDB" id="6502359at2759"/>
<accession>A0A834VBL7</accession>
<feature type="domain" description="TIL" evidence="4">
    <location>
        <begin position="647"/>
        <end position="695"/>
    </location>
</feature>
<keyword evidence="7" id="KW-1185">Reference proteome</keyword>
<evidence type="ECO:0000313" key="6">
    <source>
        <dbReference type="EnsemblMetazoa" id="KAF7489615.1"/>
    </source>
</evidence>
<dbReference type="InterPro" id="IPR002919">
    <property type="entry name" value="TIL_dom"/>
</dbReference>
<protein>
    <submittedName>
        <fullName evidence="5">Zonadhesin</fullName>
    </submittedName>
</protein>
<feature type="signal peptide" evidence="3">
    <location>
        <begin position="1"/>
        <end position="23"/>
    </location>
</feature>